<comment type="catalytic activity">
    <reaction evidence="15">
        <text>an adenylyl-uridine-RNA = a 3'-end 2',3'-cyclophospho-AMP-RNA + a 5'-end dephospho-uridine-RNA</text>
        <dbReference type="Rhea" id="RHEA:81383"/>
        <dbReference type="Rhea" id="RHEA-COMP:17356"/>
        <dbReference type="Rhea" id="RHEA-COMP:19675"/>
        <dbReference type="Rhea" id="RHEA-COMP:19676"/>
        <dbReference type="ChEBI" id="CHEBI:173224"/>
        <dbReference type="ChEBI" id="CHEBI:231879"/>
        <dbReference type="ChEBI" id="CHEBI:231881"/>
    </reaction>
    <physiologicalReaction direction="left-to-right" evidence="15">
        <dbReference type="Rhea" id="RHEA:81384"/>
    </physiologicalReaction>
</comment>
<dbReference type="GO" id="GO:0016829">
    <property type="term" value="F:lyase activity"/>
    <property type="evidence" value="ECO:0007669"/>
    <property type="project" value="UniProtKB-KW"/>
</dbReference>
<dbReference type="SUPFAM" id="SSF55895">
    <property type="entry name" value="Ribonuclease Rh-like"/>
    <property type="match status" value="1"/>
</dbReference>
<sequence length="271" mass="31567">MNKIFFVIVVLYVSIENAQLTQGYNHNSQQEWDLLIFTQQWPETVCKEWVHHKPSHTCVMPKKPDSWSIHGVWPTKLGTKGPGFCNRTWLFDPEQVRPIETQLIDRWTNIEGNTGEYSFWAHEWNKHGTCAAVLEPLNSELKYFKQGLTWGEKYGMSDILAKYGIVPDDEKLYTLTAINNAVTETLGINPSIQCRWEDGKEYLVEIRICFDKNLTLTNCDGIESVQDDGYGKILSNCNPTEGILYPHNKWPQKRIYVQLYKLVSWLQWFTL</sequence>
<dbReference type="InterPro" id="IPR033697">
    <property type="entry name" value="Ribonuclease_T2_eukaryotic"/>
</dbReference>
<name>A0ABD0T0N2_LOXSC</name>
<keyword evidence="11" id="KW-0325">Glycoprotein</keyword>
<evidence type="ECO:0000256" key="16">
    <source>
        <dbReference type="PIRSR" id="PIRSR633697-1"/>
    </source>
</evidence>
<dbReference type="FunFam" id="3.90.730.10:FF:000001">
    <property type="entry name" value="Ribonuclease T2"/>
    <property type="match status" value="1"/>
</dbReference>
<evidence type="ECO:0000256" key="18">
    <source>
        <dbReference type="SAM" id="SignalP"/>
    </source>
</evidence>
<keyword evidence="10" id="KW-1015">Disulfide bond</keyword>
<evidence type="ECO:0000256" key="15">
    <source>
        <dbReference type="ARBA" id="ARBA00052670"/>
    </source>
</evidence>
<evidence type="ECO:0000256" key="1">
    <source>
        <dbReference type="ARBA" id="ARBA00004319"/>
    </source>
</evidence>
<dbReference type="GO" id="GO:0005788">
    <property type="term" value="C:endoplasmic reticulum lumen"/>
    <property type="evidence" value="ECO:0007669"/>
    <property type="project" value="UniProtKB-SubCell"/>
</dbReference>
<evidence type="ECO:0000256" key="10">
    <source>
        <dbReference type="ARBA" id="ARBA00023157"/>
    </source>
</evidence>
<dbReference type="PANTHER" id="PTHR11240:SF22">
    <property type="entry name" value="RIBONUCLEASE T2"/>
    <property type="match status" value="1"/>
</dbReference>
<keyword evidence="7" id="KW-0255">Endonuclease</keyword>
<keyword evidence="6" id="KW-0540">Nuclease</keyword>
<comment type="subcellular location">
    <subcellularLocation>
        <location evidence="1">Endoplasmic reticulum lumen</location>
    </subcellularLocation>
    <subcellularLocation>
        <location evidence="2">Lysosome</location>
    </subcellularLocation>
    <subcellularLocation>
        <location evidence="3">Secreted</location>
    </subcellularLocation>
</comment>
<comment type="similarity">
    <text evidence="4 17">Belongs to the RNase T2 family.</text>
</comment>
<dbReference type="Gene3D" id="3.90.730.10">
    <property type="entry name" value="Ribonuclease T2-like"/>
    <property type="match status" value="1"/>
</dbReference>
<keyword evidence="18" id="KW-0732">Signal</keyword>
<evidence type="ECO:0000313" key="19">
    <source>
        <dbReference type="EMBL" id="KAL0831576.1"/>
    </source>
</evidence>
<comment type="caution">
    <text evidence="19">The sequence shown here is derived from an EMBL/GenBank/DDBJ whole genome shotgun (WGS) entry which is preliminary data.</text>
</comment>
<evidence type="ECO:0000256" key="5">
    <source>
        <dbReference type="ARBA" id="ARBA00022525"/>
    </source>
</evidence>
<dbReference type="EMBL" id="JBEUOH010000012">
    <property type="protein sequence ID" value="KAL0881169.1"/>
    <property type="molecule type" value="Genomic_DNA"/>
</dbReference>
<dbReference type="AlphaFoldDB" id="A0ABD0T0N2"/>
<feature type="active site" evidence="16">
    <location>
        <position position="123"/>
    </location>
</feature>
<dbReference type="EMBL" id="JBEDNZ010000012">
    <property type="protein sequence ID" value="KAL0831576.1"/>
    <property type="molecule type" value="Genomic_DNA"/>
</dbReference>
<comment type="catalytic activity">
    <reaction evidence="14">
        <text>a guanylyl-uridine-RNA = a 3'-end 2',3'-cyclophospho-GMP-RNA + a 5'-end dephospho-uridine-RNA</text>
        <dbReference type="Rhea" id="RHEA:81323"/>
        <dbReference type="Rhea" id="RHEA-COMP:17356"/>
        <dbReference type="Rhea" id="RHEA-COMP:19658"/>
        <dbReference type="Rhea" id="RHEA-COMP:19659"/>
        <dbReference type="ChEBI" id="CHEBI:173224"/>
        <dbReference type="ChEBI" id="CHEBI:231849"/>
        <dbReference type="ChEBI" id="CHEBI:231850"/>
    </reaction>
</comment>
<evidence type="ECO:0000256" key="14">
    <source>
        <dbReference type="ARBA" id="ARBA00051280"/>
    </source>
</evidence>
<evidence type="ECO:0000256" key="3">
    <source>
        <dbReference type="ARBA" id="ARBA00004613"/>
    </source>
</evidence>
<evidence type="ECO:0000256" key="17">
    <source>
        <dbReference type="RuleBase" id="RU004328"/>
    </source>
</evidence>
<reference evidence="21 22" key="1">
    <citation type="submission" date="2024-06" db="EMBL/GenBank/DDBJ databases">
        <title>A chromosome-level genome assembly of beet webworm, Loxostege sticticalis.</title>
        <authorList>
            <person name="Zhang Y."/>
        </authorList>
    </citation>
    <scope>NUCLEOTIDE SEQUENCE [LARGE SCALE GENOMIC DNA]</scope>
    <source>
        <strain evidence="20">AQ026</strain>
        <strain evidence="19">AQ028</strain>
        <tissue evidence="19">Male pupae</tissue>
        <tissue evidence="20">Whole body</tissue>
    </source>
</reference>
<dbReference type="InterPro" id="IPR036430">
    <property type="entry name" value="RNase_T2-like_sf"/>
</dbReference>
<dbReference type="PROSITE" id="PS00531">
    <property type="entry name" value="RNASE_T2_2"/>
    <property type="match status" value="1"/>
</dbReference>
<keyword evidence="13" id="KW-0456">Lyase</keyword>
<dbReference type="GO" id="GO:0016787">
    <property type="term" value="F:hydrolase activity"/>
    <property type="evidence" value="ECO:0007669"/>
    <property type="project" value="UniProtKB-KW"/>
</dbReference>
<dbReference type="GO" id="GO:0006401">
    <property type="term" value="P:RNA catabolic process"/>
    <property type="evidence" value="ECO:0007669"/>
    <property type="project" value="UniProtKB-ARBA"/>
</dbReference>
<keyword evidence="21" id="KW-1185">Reference proteome</keyword>
<protein>
    <submittedName>
        <fullName evidence="19">Uncharacterized protein</fullName>
    </submittedName>
</protein>
<evidence type="ECO:0000256" key="9">
    <source>
        <dbReference type="ARBA" id="ARBA00022824"/>
    </source>
</evidence>
<evidence type="ECO:0000313" key="22">
    <source>
        <dbReference type="Proteomes" id="UP001549921"/>
    </source>
</evidence>
<dbReference type="GO" id="GO:0005576">
    <property type="term" value="C:extracellular region"/>
    <property type="evidence" value="ECO:0007669"/>
    <property type="project" value="UniProtKB-SubCell"/>
</dbReference>
<evidence type="ECO:0000256" key="4">
    <source>
        <dbReference type="ARBA" id="ARBA00007469"/>
    </source>
</evidence>
<dbReference type="GO" id="GO:0005764">
    <property type="term" value="C:lysosome"/>
    <property type="evidence" value="ECO:0007669"/>
    <property type="project" value="UniProtKB-SubCell"/>
</dbReference>
<evidence type="ECO:0000256" key="11">
    <source>
        <dbReference type="ARBA" id="ARBA00023180"/>
    </source>
</evidence>
<keyword evidence="5" id="KW-0964">Secreted</keyword>
<keyword evidence="9" id="KW-0256">Endoplasmic reticulum</keyword>
<evidence type="ECO:0000313" key="20">
    <source>
        <dbReference type="EMBL" id="KAL0881169.1"/>
    </source>
</evidence>
<keyword evidence="8" id="KW-0378">Hydrolase</keyword>
<evidence type="ECO:0000256" key="12">
    <source>
        <dbReference type="ARBA" id="ARBA00023228"/>
    </source>
</evidence>
<evidence type="ECO:0000256" key="13">
    <source>
        <dbReference type="ARBA" id="ARBA00023239"/>
    </source>
</evidence>
<feature type="signal peptide" evidence="18">
    <location>
        <begin position="1"/>
        <end position="23"/>
    </location>
</feature>
<feature type="chain" id="PRO_5044722850" evidence="18">
    <location>
        <begin position="24"/>
        <end position="271"/>
    </location>
</feature>
<feature type="active site" evidence="16">
    <location>
        <position position="127"/>
    </location>
</feature>
<dbReference type="CDD" id="cd01061">
    <property type="entry name" value="RNase_T2_euk"/>
    <property type="match status" value="1"/>
</dbReference>
<accession>A0ABD0T0N2</accession>
<dbReference type="GO" id="GO:0004519">
    <property type="term" value="F:endonuclease activity"/>
    <property type="evidence" value="ECO:0007669"/>
    <property type="project" value="UniProtKB-KW"/>
</dbReference>
<evidence type="ECO:0000256" key="7">
    <source>
        <dbReference type="ARBA" id="ARBA00022759"/>
    </source>
</evidence>
<feature type="active site" evidence="16">
    <location>
        <position position="70"/>
    </location>
</feature>
<gene>
    <name evidence="20" type="ORF">ABMA27_002282</name>
    <name evidence="19" type="ORF">ABMA28_002362</name>
</gene>
<evidence type="ECO:0000256" key="6">
    <source>
        <dbReference type="ARBA" id="ARBA00022722"/>
    </source>
</evidence>
<dbReference type="PANTHER" id="PTHR11240">
    <property type="entry name" value="RIBONUCLEASE T2"/>
    <property type="match status" value="1"/>
</dbReference>
<evidence type="ECO:0000313" key="21">
    <source>
        <dbReference type="Proteomes" id="UP001549920"/>
    </source>
</evidence>
<keyword evidence="12" id="KW-0458">Lysosome</keyword>
<dbReference type="Proteomes" id="UP001549920">
    <property type="component" value="Unassembled WGS sequence"/>
</dbReference>
<dbReference type="Pfam" id="PF00445">
    <property type="entry name" value="Ribonuclease_T2"/>
    <property type="match status" value="1"/>
</dbReference>
<evidence type="ECO:0000256" key="2">
    <source>
        <dbReference type="ARBA" id="ARBA00004371"/>
    </source>
</evidence>
<organism evidence="19 22">
    <name type="scientific">Loxostege sticticalis</name>
    <name type="common">Beet webworm moth</name>
    <dbReference type="NCBI Taxonomy" id="481309"/>
    <lineage>
        <taxon>Eukaryota</taxon>
        <taxon>Metazoa</taxon>
        <taxon>Ecdysozoa</taxon>
        <taxon>Arthropoda</taxon>
        <taxon>Hexapoda</taxon>
        <taxon>Insecta</taxon>
        <taxon>Pterygota</taxon>
        <taxon>Neoptera</taxon>
        <taxon>Endopterygota</taxon>
        <taxon>Lepidoptera</taxon>
        <taxon>Glossata</taxon>
        <taxon>Ditrysia</taxon>
        <taxon>Pyraloidea</taxon>
        <taxon>Crambidae</taxon>
        <taxon>Pyraustinae</taxon>
        <taxon>Loxostege</taxon>
    </lineage>
</organism>
<dbReference type="Proteomes" id="UP001549921">
    <property type="component" value="Unassembled WGS sequence"/>
</dbReference>
<proteinExistence type="inferred from homology"/>
<dbReference type="InterPro" id="IPR033130">
    <property type="entry name" value="RNase_T2_His_AS_2"/>
</dbReference>
<dbReference type="InterPro" id="IPR001568">
    <property type="entry name" value="RNase_T2-like"/>
</dbReference>
<evidence type="ECO:0000256" key="8">
    <source>
        <dbReference type="ARBA" id="ARBA00022801"/>
    </source>
</evidence>